<organism evidence="9 10">
    <name type="scientific">Candidatus Desantisbacteria bacterium CG_4_10_14_0_8_um_filter_48_22</name>
    <dbReference type="NCBI Taxonomy" id="1974543"/>
    <lineage>
        <taxon>Bacteria</taxon>
        <taxon>Candidatus Desantisiibacteriota</taxon>
    </lineage>
</organism>
<dbReference type="GO" id="GO:0046373">
    <property type="term" value="P:L-arabinose metabolic process"/>
    <property type="evidence" value="ECO:0007669"/>
    <property type="project" value="InterPro"/>
</dbReference>
<comment type="caution">
    <text evidence="9">The sequence shown here is derived from an EMBL/GenBank/DDBJ whole genome shotgun (WGS) entry which is preliminary data.</text>
</comment>
<reference evidence="10" key="1">
    <citation type="submission" date="2017-09" db="EMBL/GenBank/DDBJ databases">
        <title>Depth-based differentiation of microbial function through sediment-hosted aquifers and enrichment of novel symbionts in the deep terrestrial subsurface.</title>
        <authorList>
            <person name="Probst A.J."/>
            <person name="Ladd B."/>
            <person name="Jarett J.K."/>
            <person name="Geller-Mcgrath D.E."/>
            <person name="Sieber C.M.K."/>
            <person name="Emerson J.B."/>
            <person name="Anantharaman K."/>
            <person name="Thomas B.C."/>
            <person name="Malmstrom R."/>
            <person name="Stieglmeier M."/>
            <person name="Klingl A."/>
            <person name="Woyke T."/>
            <person name="Ryan C.M."/>
            <person name="Banfield J.F."/>
        </authorList>
    </citation>
    <scope>NUCLEOTIDE SEQUENCE [LARGE SCALE GENOMIC DNA]</scope>
</reference>
<dbReference type="Gene3D" id="2.60.40.1180">
    <property type="entry name" value="Golgi alpha-mannosidase II"/>
    <property type="match status" value="1"/>
</dbReference>
<dbReference type="SUPFAM" id="SSF51445">
    <property type="entry name" value="(Trans)glycosidases"/>
    <property type="match status" value="1"/>
</dbReference>
<gene>
    <name evidence="9" type="ORF">COY52_12605</name>
</gene>
<evidence type="ECO:0000256" key="4">
    <source>
        <dbReference type="ARBA" id="ARBA00012670"/>
    </source>
</evidence>
<evidence type="ECO:0000313" key="10">
    <source>
        <dbReference type="Proteomes" id="UP000229307"/>
    </source>
</evidence>
<dbReference type="InterPro" id="IPR010720">
    <property type="entry name" value="Alpha-L-AF_C"/>
</dbReference>
<dbReference type="Proteomes" id="UP000229307">
    <property type="component" value="Unassembled WGS sequence"/>
</dbReference>
<keyword evidence="5" id="KW-0378">Hydrolase</keyword>
<dbReference type="AlphaFoldDB" id="A0A2M7S4G2"/>
<protein>
    <recommendedName>
        <fullName evidence="4">non-reducing end alpha-L-arabinofuranosidase</fullName>
        <ecNumber evidence="4">3.2.1.55</ecNumber>
    </recommendedName>
</protein>
<dbReference type="Pfam" id="PF06964">
    <property type="entry name" value="Alpha-L-AF_C"/>
    <property type="match status" value="1"/>
</dbReference>
<dbReference type="GO" id="GO:0000272">
    <property type="term" value="P:polysaccharide catabolic process"/>
    <property type="evidence" value="ECO:0007669"/>
    <property type="project" value="TreeGrafter"/>
</dbReference>
<dbReference type="EMBL" id="PFMR01000351">
    <property type="protein sequence ID" value="PIZ14456.1"/>
    <property type="molecule type" value="Genomic_DNA"/>
</dbReference>
<dbReference type="PANTHER" id="PTHR43576:SF3">
    <property type="entry name" value="ALPHA-L-ARABINOFURANOSIDASE C"/>
    <property type="match status" value="1"/>
</dbReference>
<evidence type="ECO:0000259" key="8">
    <source>
        <dbReference type="SMART" id="SM00813"/>
    </source>
</evidence>
<dbReference type="EC" id="3.2.1.55" evidence="4"/>
<comment type="catalytic activity">
    <reaction evidence="1">
        <text>Hydrolysis of terminal non-reducing alpha-L-arabinofuranoside residues in alpha-L-arabinosides.</text>
        <dbReference type="EC" id="3.2.1.55"/>
    </reaction>
</comment>
<evidence type="ECO:0000256" key="2">
    <source>
        <dbReference type="ARBA" id="ARBA00007186"/>
    </source>
</evidence>
<evidence type="ECO:0000256" key="7">
    <source>
        <dbReference type="ARBA" id="ARBA00023295"/>
    </source>
</evidence>
<comment type="subunit">
    <text evidence="3">Homohexamer; trimer of dimers.</text>
</comment>
<dbReference type="PANTHER" id="PTHR43576">
    <property type="entry name" value="ALPHA-L-ARABINOFURANOSIDASE C-RELATED"/>
    <property type="match status" value="1"/>
</dbReference>
<dbReference type="GO" id="GO:0046556">
    <property type="term" value="F:alpha-L-arabinofuranosidase activity"/>
    <property type="evidence" value="ECO:0007669"/>
    <property type="project" value="UniProtKB-EC"/>
</dbReference>
<keyword evidence="7" id="KW-0326">Glycosidase</keyword>
<dbReference type="InterPro" id="IPR017853">
    <property type="entry name" value="GH"/>
</dbReference>
<feature type="domain" description="Alpha-L-arabinofuranosidase C-terminal" evidence="8">
    <location>
        <begin position="193"/>
        <end position="398"/>
    </location>
</feature>
<comment type="similarity">
    <text evidence="2">Belongs to the glycosyl hydrolase 51 family.</text>
</comment>
<evidence type="ECO:0000256" key="5">
    <source>
        <dbReference type="ARBA" id="ARBA00022801"/>
    </source>
</evidence>
<evidence type="ECO:0000256" key="1">
    <source>
        <dbReference type="ARBA" id="ARBA00001462"/>
    </source>
</evidence>
<dbReference type="SUPFAM" id="SSF51011">
    <property type="entry name" value="Glycosyl hydrolase domain"/>
    <property type="match status" value="1"/>
</dbReference>
<name>A0A2M7S4G2_9BACT</name>
<evidence type="ECO:0000256" key="3">
    <source>
        <dbReference type="ARBA" id="ARBA00011165"/>
    </source>
</evidence>
<proteinExistence type="inferred from homology"/>
<sequence length="406" mass="45468">HWKDGIGDPDKRPTRWDYAWNALEYNDFGTDEYLQFCKEVKCDPLVCINAGSLGTIKEATGWVEYCRGKVKYWDIGNEQYGTWQLGHMDAESFARKSLQFIKSMRKIDPGIKVVGCGVMLDAFNHWNDPLIKIAGKELDYLSVHEYTGSGSKDPDYLYNFIVGAPTRIEKLLKDTAEYINKLSPGRKIPLAFDEWNVWLPEANNESGLEMPYRLRDAIYAAGVFNAMHRLSDDVKMANLAQLVNVLGLIYTDQTRAIPTPLHAAFQLYNGHTGEEALKVNTESPTFNVTSVNNAPEYKAVPYIDCSATISRSKPKAGTCESRSGGLKLYLAVINRHPSEEIECEIMLKGFPPASSAGGRRALARQMNAESFTSREAKISEFTMSGLSSSFTQKFPPHSATIIEMEI</sequence>
<dbReference type="Pfam" id="PF22848">
    <property type="entry name" value="ASD1_dom"/>
    <property type="match status" value="1"/>
</dbReference>
<evidence type="ECO:0000256" key="6">
    <source>
        <dbReference type="ARBA" id="ARBA00023277"/>
    </source>
</evidence>
<accession>A0A2M7S4G2</accession>
<evidence type="ECO:0000313" key="9">
    <source>
        <dbReference type="EMBL" id="PIZ14456.1"/>
    </source>
</evidence>
<dbReference type="Gene3D" id="3.20.20.80">
    <property type="entry name" value="Glycosidases"/>
    <property type="match status" value="1"/>
</dbReference>
<feature type="non-terminal residue" evidence="9">
    <location>
        <position position="1"/>
    </location>
</feature>
<dbReference type="InterPro" id="IPR013780">
    <property type="entry name" value="Glyco_hydro_b"/>
</dbReference>
<dbReference type="SMART" id="SM00813">
    <property type="entry name" value="Alpha-L-AF_C"/>
    <property type="match status" value="1"/>
</dbReference>
<dbReference type="InterPro" id="IPR055235">
    <property type="entry name" value="ASD1_cat"/>
</dbReference>
<keyword evidence="6" id="KW-0119">Carbohydrate metabolism</keyword>